<dbReference type="eggNOG" id="COG0779">
    <property type="taxonomic scope" value="Bacteria"/>
</dbReference>
<dbReference type="PANTHER" id="PTHR33867">
    <property type="entry name" value="RIBOSOME MATURATION FACTOR RIMP"/>
    <property type="match status" value="1"/>
</dbReference>
<dbReference type="GO" id="GO:0006412">
    <property type="term" value="P:translation"/>
    <property type="evidence" value="ECO:0007669"/>
    <property type="project" value="TreeGrafter"/>
</dbReference>
<name>A0A098R5F3_9SPIO</name>
<keyword evidence="2 3" id="KW-0690">Ribosome biogenesis</keyword>
<dbReference type="InterPro" id="IPR003728">
    <property type="entry name" value="Ribosome_maturation_RimP"/>
</dbReference>
<evidence type="ECO:0000256" key="1">
    <source>
        <dbReference type="ARBA" id="ARBA00022490"/>
    </source>
</evidence>
<dbReference type="SUPFAM" id="SSF75420">
    <property type="entry name" value="YhbC-like, N-terminal domain"/>
    <property type="match status" value="1"/>
</dbReference>
<feature type="domain" description="Ribosome maturation factor RimP C-terminal" evidence="5">
    <location>
        <begin position="81"/>
        <end position="142"/>
    </location>
</feature>
<protein>
    <recommendedName>
        <fullName evidence="3">Ribosome maturation factor RimP</fullName>
    </recommendedName>
</protein>
<comment type="similarity">
    <text evidence="3">Belongs to the RimP family.</text>
</comment>
<evidence type="ECO:0000259" key="4">
    <source>
        <dbReference type="Pfam" id="PF02576"/>
    </source>
</evidence>
<dbReference type="CDD" id="cd01734">
    <property type="entry name" value="YlxS_C"/>
    <property type="match status" value="1"/>
</dbReference>
<keyword evidence="1 3" id="KW-0963">Cytoplasm</keyword>
<dbReference type="InterPro" id="IPR028998">
    <property type="entry name" value="RimP_C"/>
</dbReference>
<gene>
    <name evidence="3" type="primary">rimP</name>
    <name evidence="6" type="ORF">DC28_02040</name>
</gene>
<dbReference type="InterPro" id="IPR035956">
    <property type="entry name" value="RimP_N_sf"/>
</dbReference>
<dbReference type="Pfam" id="PF17384">
    <property type="entry name" value="DUF150_C"/>
    <property type="match status" value="1"/>
</dbReference>
<feature type="domain" description="Ribosome maturation factor RimP N-terminal" evidence="4">
    <location>
        <begin position="8"/>
        <end position="78"/>
    </location>
</feature>
<evidence type="ECO:0000256" key="3">
    <source>
        <dbReference type="HAMAP-Rule" id="MF_01077"/>
    </source>
</evidence>
<dbReference type="InterPro" id="IPR036847">
    <property type="entry name" value="RimP_C_sf"/>
</dbReference>
<accession>A0A098R5F3</accession>
<evidence type="ECO:0000313" key="6">
    <source>
        <dbReference type="EMBL" id="KGE73977.1"/>
    </source>
</evidence>
<dbReference type="EMBL" id="JNUP01000001">
    <property type="protein sequence ID" value="KGE73977.1"/>
    <property type="molecule type" value="Genomic_DNA"/>
</dbReference>
<dbReference type="Pfam" id="PF02576">
    <property type="entry name" value="RimP_N"/>
    <property type="match status" value="1"/>
</dbReference>
<dbReference type="SUPFAM" id="SSF74942">
    <property type="entry name" value="YhbC-like, C-terminal domain"/>
    <property type="match status" value="1"/>
</dbReference>
<sequence length="146" mass="16435">MNTLLDQVAPVVEGLGFSLVELNYGNTKGTHQTRVIIYSDQGVGSDECALVYRTLLPRLEIILDSRDIHLEISSPGLDRKIKSPREYEIFTGKQVRLLLRDSQDWIEGTISQSNSDSVTIHQEAGETTVPFSNIVKGQLDYKWEVK</sequence>
<evidence type="ECO:0000259" key="5">
    <source>
        <dbReference type="Pfam" id="PF17384"/>
    </source>
</evidence>
<dbReference type="GO" id="GO:0005829">
    <property type="term" value="C:cytosol"/>
    <property type="evidence" value="ECO:0007669"/>
    <property type="project" value="TreeGrafter"/>
</dbReference>
<proteinExistence type="inferred from homology"/>
<keyword evidence="7" id="KW-1185">Reference proteome</keyword>
<comment type="function">
    <text evidence="3">Required for maturation of 30S ribosomal subunits.</text>
</comment>
<dbReference type="Proteomes" id="UP000029692">
    <property type="component" value="Unassembled WGS sequence"/>
</dbReference>
<dbReference type="STRING" id="1480694.DC28_02040"/>
<comment type="caution">
    <text evidence="6">The sequence shown here is derived from an EMBL/GenBank/DDBJ whole genome shotgun (WGS) entry which is preliminary data.</text>
</comment>
<dbReference type="GO" id="GO:0000028">
    <property type="term" value="P:ribosomal small subunit assembly"/>
    <property type="evidence" value="ECO:0007669"/>
    <property type="project" value="TreeGrafter"/>
</dbReference>
<organism evidence="6 7">
    <name type="scientific">Spirochaeta lutea</name>
    <dbReference type="NCBI Taxonomy" id="1480694"/>
    <lineage>
        <taxon>Bacteria</taxon>
        <taxon>Pseudomonadati</taxon>
        <taxon>Spirochaetota</taxon>
        <taxon>Spirochaetia</taxon>
        <taxon>Spirochaetales</taxon>
        <taxon>Spirochaetaceae</taxon>
        <taxon>Spirochaeta</taxon>
    </lineage>
</organism>
<evidence type="ECO:0000313" key="7">
    <source>
        <dbReference type="Proteomes" id="UP000029692"/>
    </source>
</evidence>
<evidence type="ECO:0000256" key="2">
    <source>
        <dbReference type="ARBA" id="ARBA00022517"/>
    </source>
</evidence>
<reference evidence="6 7" key="1">
    <citation type="submission" date="2014-05" db="EMBL/GenBank/DDBJ databases">
        <title>De novo Genome Sequence of Spirocheata sp.</title>
        <authorList>
            <person name="Shivani Y."/>
            <person name="Subhash Y."/>
            <person name="Tushar L."/>
            <person name="Sasikala C."/>
            <person name="Ramana C.V."/>
        </authorList>
    </citation>
    <scope>NUCLEOTIDE SEQUENCE [LARGE SCALE GENOMIC DNA]</scope>
    <source>
        <strain evidence="6 7">JC230</strain>
    </source>
</reference>
<comment type="subcellular location">
    <subcellularLocation>
        <location evidence="3">Cytoplasm</location>
    </subcellularLocation>
</comment>
<dbReference type="InterPro" id="IPR028989">
    <property type="entry name" value="RimP_N"/>
</dbReference>
<dbReference type="Gene3D" id="3.30.300.70">
    <property type="entry name" value="RimP-like superfamily, N-terminal"/>
    <property type="match status" value="1"/>
</dbReference>
<dbReference type="HAMAP" id="MF_01077">
    <property type="entry name" value="RimP"/>
    <property type="match status" value="1"/>
</dbReference>
<dbReference type="PANTHER" id="PTHR33867:SF1">
    <property type="entry name" value="RIBOSOME MATURATION FACTOR RIMP"/>
    <property type="match status" value="1"/>
</dbReference>
<dbReference type="AlphaFoldDB" id="A0A098R5F3"/>